<keyword evidence="4" id="KW-1185">Reference proteome</keyword>
<reference evidence="3" key="1">
    <citation type="submission" date="2021-06" db="EMBL/GenBank/DDBJ databases">
        <authorList>
            <person name="Hodson N. C."/>
            <person name="Mongue J. A."/>
            <person name="Jaron S. K."/>
        </authorList>
    </citation>
    <scope>NUCLEOTIDE SEQUENCE</scope>
</reference>
<feature type="compositionally biased region" description="Low complexity" evidence="1">
    <location>
        <begin position="200"/>
        <end position="213"/>
    </location>
</feature>
<dbReference type="EMBL" id="CAJVCH010570109">
    <property type="protein sequence ID" value="CAG7834098.1"/>
    <property type="molecule type" value="Genomic_DNA"/>
</dbReference>
<evidence type="ECO:0000256" key="1">
    <source>
        <dbReference type="SAM" id="MobiDB-lite"/>
    </source>
</evidence>
<proteinExistence type="predicted"/>
<feature type="region of interest" description="Disordered" evidence="1">
    <location>
        <begin position="127"/>
        <end position="162"/>
    </location>
</feature>
<feature type="region of interest" description="Disordered" evidence="1">
    <location>
        <begin position="184"/>
        <end position="219"/>
    </location>
</feature>
<feature type="signal peptide" evidence="2">
    <location>
        <begin position="1"/>
        <end position="22"/>
    </location>
</feature>
<feature type="chain" id="PRO_5035198666" evidence="2">
    <location>
        <begin position="23"/>
        <end position="544"/>
    </location>
</feature>
<accession>A0A8J2LLE7</accession>
<dbReference type="Proteomes" id="UP000708208">
    <property type="component" value="Unassembled WGS sequence"/>
</dbReference>
<evidence type="ECO:0000313" key="3">
    <source>
        <dbReference type="EMBL" id="CAG7834098.1"/>
    </source>
</evidence>
<sequence>MNFRKIRVTLFFFLFALSLAASQSYRNGTICKTSTYKRQINYNETTSGDGTTESSPGPTITERKLISIESQGKINSAKLEVVLQVLAETQRSLLFIERKIREHDEANTVVTQQLKQKIQTLEERLQNGGSDHISDSHNQPPEDAPEIDTTTRRPVVFDDPPFIRRRYSPDRQMMANIQATAEALTAAQNETEGSEESEENTATTTTTTTTTAKPPKETKKVKKIKNVKTLDRRMNAASQLNNISIVTLDLLMRHPRARLYTEDDFHGQYTDYHSDYSAERGCSNLGDLAGRIKSVDSYTTCVRVFLDNDCQGWSQAIYDGGNQSKAQVLNSKLTAIRSIGRCVQDEFTNAESVVIQVNPGVFKDVVSKEKAQSFNLFYIPDLIEFRSDDKAHNSIRVRDKAHLVTNYLRGYGGRLEFSESMVSKEHLRSLEDLEALTRQGGGSSSSESSSESNEGKDDAGFALPLHLGGSIDEKYNLFPQSAKSLNEWNDKLKWIPSYLEKYPSSWVSISVNLAYANETAMRPIAFAYYIDKFNKQIMYGYIEN</sequence>
<name>A0A8J2LLE7_9HEXA</name>
<protein>
    <submittedName>
        <fullName evidence="3">Uncharacterized protein</fullName>
    </submittedName>
</protein>
<dbReference type="AlphaFoldDB" id="A0A8J2LLE7"/>
<keyword evidence="2" id="KW-0732">Signal</keyword>
<evidence type="ECO:0000256" key="2">
    <source>
        <dbReference type="SAM" id="SignalP"/>
    </source>
</evidence>
<organism evidence="3 4">
    <name type="scientific">Allacma fusca</name>
    <dbReference type="NCBI Taxonomy" id="39272"/>
    <lineage>
        <taxon>Eukaryota</taxon>
        <taxon>Metazoa</taxon>
        <taxon>Ecdysozoa</taxon>
        <taxon>Arthropoda</taxon>
        <taxon>Hexapoda</taxon>
        <taxon>Collembola</taxon>
        <taxon>Symphypleona</taxon>
        <taxon>Sminthuridae</taxon>
        <taxon>Allacma</taxon>
    </lineage>
</organism>
<gene>
    <name evidence="3" type="ORF">AFUS01_LOCUS43636</name>
</gene>
<feature type="region of interest" description="Disordered" evidence="1">
    <location>
        <begin position="437"/>
        <end position="456"/>
    </location>
</feature>
<evidence type="ECO:0000313" key="4">
    <source>
        <dbReference type="Proteomes" id="UP000708208"/>
    </source>
</evidence>
<comment type="caution">
    <text evidence="3">The sequence shown here is derived from an EMBL/GenBank/DDBJ whole genome shotgun (WGS) entry which is preliminary data.</text>
</comment>